<protein>
    <submittedName>
        <fullName evidence="1">Uncharacterized protein</fullName>
    </submittedName>
</protein>
<name>A0AAP8KPT1_9ENTR</name>
<reference evidence="1 2" key="1">
    <citation type="submission" date="2017-07" db="EMBL/GenBank/DDBJ databases">
        <title>Draft genome sequence of Enterobacter cloacae ST128, a clinical strain coproducing KPC-2 and NDM-1 carbapenemases.</title>
        <authorList>
            <person name="Li X."/>
        </authorList>
    </citation>
    <scope>NUCLEOTIDE SEQUENCE [LARGE SCALE GENOMIC DNA]</scope>
    <source>
        <strain evidence="1 2">HBY</strain>
    </source>
</reference>
<dbReference type="RefSeq" id="WP_100229726.1">
    <property type="nucleotide sequence ID" value="NZ_JARJGX010000001.1"/>
</dbReference>
<organism evidence="1 2">
    <name type="scientific">Enterobacter hormaechei</name>
    <dbReference type="NCBI Taxonomy" id="158836"/>
    <lineage>
        <taxon>Bacteria</taxon>
        <taxon>Pseudomonadati</taxon>
        <taxon>Pseudomonadota</taxon>
        <taxon>Gammaproteobacteria</taxon>
        <taxon>Enterobacterales</taxon>
        <taxon>Enterobacteriaceae</taxon>
        <taxon>Enterobacter</taxon>
        <taxon>Enterobacter cloacae complex</taxon>
    </lineage>
</organism>
<accession>A0AAP8KPT1</accession>
<evidence type="ECO:0000313" key="2">
    <source>
        <dbReference type="Proteomes" id="UP000231328"/>
    </source>
</evidence>
<evidence type="ECO:0000313" key="1">
    <source>
        <dbReference type="EMBL" id="PJG40229.1"/>
    </source>
</evidence>
<comment type="caution">
    <text evidence="1">The sequence shown here is derived from an EMBL/GenBank/DDBJ whole genome shotgun (WGS) entry which is preliminary data.</text>
</comment>
<dbReference type="EMBL" id="NMVR01000011">
    <property type="protein sequence ID" value="PJG40229.1"/>
    <property type="molecule type" value="Genomic_DNA"/>
</dbReference>
<proteinExistence type="predicted"/>
<sequence>MTNFQLYVGGTNNITYRYEVVKAGNVFSVRIFDALSKGHKQIGVKSLINVSAHDVIDECTSHYRRNAEGFRNFIKSLVKRAR</sequence>
<dbReference type="Proteomes" id="UP000231328">
    <property type="component" value="Unassembled WGS sequence"/>
</dbReference>
<dbReference type="AlphaFoldDB" id="A0AAP8KPT1"/>
<gene>
    <name evidence="1" type="ORF">CGZ54_08390</name>
</gene>